<evidence type="ECO:0000313" key="7">
    <source>
        <dbReference type="Proteomes" id="UP000694844"/>
    </source>
</evidence>
<accession>A0A8B8BWG1</accession>
<gene>
    <name evidence="8" type="primary">LOC111113710</name>
</gene>
<keyword evidence="4" id="KW-0175">Coiled coil</keyword>
<protein>
    <submittedName>
        <fullName evidence="8">Uncharacterized protein LOC111113710</fullName>
    </submittedName>
</protein>
<proteinExistence type="predicted"/>
<dbReference type="PANTHER" id="PTHR22923">
    <property type="entry name" value="CEREBELLIN-RELATED"/>
    <property type="match status" value="1"/>
</dbReference>
<dbReference type="GeneID" id="111113710"/>
<name>A0A8B8BWG1_CRAVI</name>
<evidence type="ECO:0000256" key="3">
    <source>
        <dbReference type="ARBA" id="ARBA00022729"/>
    </source>
</evidence>
<dbReference type="RefSeq" id="XP_022307707.1">
    <property type="nucleotide sequence ID" value="XM_022451999.1"/>
</dbReference>
<dbReference type="GO" id="GO:0005576">
    <property type="term" value="C:extracellular region"/>
    <property type="evidence" value="ECO:0007669"/>
    <property type="project" value="UniProtKB-SubCell"/>
</dbReference>
<evidence type="ECO:0000256" key="2">
    <source>
        <dbReference type="ARBA" id="ARBA00022525"/>
    </source>
</evidence>
<dbReference type="PANTHER" id="PTHR22923:SF116">
    <property type="entry name" value="C1Q DOMAIN-CONTAINING PROTEIN"/>
    <property type="match status" value="1"/>
</dbReference>
<dbReference type="PRINTS" id="PR00007">
    <property type="entry name" value="COMPLEMNTC1Q"/>
</dbReference>
<keyword evidence="2" id="KW-0964">Secreted</keyword>
<dbReference type="SMART" id="SM00110">
    <property type="entry name" value="C1Q"/>
    <property type="match status" value="1"/>
</dbReference>
<feature type="domain" description="C1q" evidence="6">
    <location>
        <begin position="152"/>
        <end position="288"/>
    </location>
</feature>
<reference evidence="8" key="1">
    <citation type="submission" date="2025-08" db="UniProtKB">
        <authorList>
            <consortium name="RefSeq"/>
        </authorList>
    </citation>
    <scope>IDENTIFICATION</scope>
    <source>
        <tissue evidence="8">Whole sample</tissue>
    </source>
</reference>
<dbReference type="InterPro" id="IPR008983">
    <property type="entry name" value="Tumour_necrosis_fac-like_dom"/>
</dbReference>
<comment type="subcellular location">
    <subcellularLocation>
        <location evidence="1">Secreted</location>
    </subcellularLocation>
</comment>
<evidence type="ECO:0000256" key="4">
    <source>
        <dbReference type="SAM" id="Coils"/>
    </source>
</evidence>
<evidence type="ECO:0000313" key="8">
    <source>
        <dbReference type="RefSeq" id="XP_022307707.1"/>
    </source>
</evidence>
<feature type="chain" id="PRO_5034145844" evidence="5">
    <location>
        <begin position="20"/>
        <end position="288"/>
    </location>
</feature>
<feature type="coiled-coil region" evidence="4">
    <location>
        <begin position="35"/>
        <end position="69"/>
    </location>
</feature>
<feature type="signal peptide" evidence="5">
    <location>
        <begin position="1"/>
        <end position="19"/>
    </location>
</feature>
<dbReference type="AlphaFoldDB" id="A0A8B8BWG1"/>
<dbReference type="InterPro" id="IPR001073">
    <property type="entry name" value="C1q_dom"/>
</dbReference>
<organism evidence="7 8">
    <name type="scientific">Crassostrea virginica</name>
    <name type="common">Eastern oyster</name>
    <dbReference type="NCBI Taxonomy" id="6565"/>
    <lineage>
        <taxon>Eukaryota</taxon>
        <taxon>Metazoa</taxon>
        <taxon>Spiralia</taxon>
        <taxon>Lophotrochozoa</taxon>
        <taxon>Mollusca</taxon>
        <taxon>Bivalvia</taxon>
        <taxon>Autobranchia</taxon>
        <taxon>Pteriomorphia</taxon>
        <taxon>Ostreida</taxon>
        <taxon>Ostreoidea</taxon>
        <taxon>Ostreidae</taxon>
        <taxon>Crassostrea</taxon>
    </lineage>
</organism>
<keyword evidence="7" id="KW-1185">Reference proteome</keyword>
<dbReference type="PROSITE" id="PS50871">
    <property type="entry name" value="C1Q"/>
    <property type="match status" value="1"/>
</dbReference>
<dbReference type="KEGG" id="cvn:111113710"/>
<dbReference type="Pfam" id="PF00386">
    <property type="entry name" value="C1q"/>
    <property type="match status" value="1"/>
</dbReference>
<evidence type="ECO:0000256" key="5">
    <source>
        <dbReference type="SAM" id="SignalP"/>
    </source>
</evidence>
<dbReference type="InterPro" id="IPR050822">
    <property type="entry name" value="Cerebellin_Synaptic_Org"/>
</dbReference>
<sequence length="288" mass="32626">MAVLQCVFLVSMCLSGSHAMKSGVTDQWALMVERLEMLEKNLYQYMRKYDQLLEENSILKGRSDEYEEKTISLINRMHHFEQSLIEVNERNALCQRDVEKLSRLLGVKTQHVTLKNPKNLKNNLTYDEEIPRIQKRKFGNKMLKLNVSHPPDPNDQVAFYAYLSTNTPANLRQHHTLIFDFVKVNRGQGYHSDDGIFTVPSSGVYVFAWSVSVQDTAGWASTEIVVNGVVCGSTFSQGDTGSYDHGTGIVVVEVHTGDHVYIRMQENGNGVVSSNARGRTSFLGWKLF</sequence>
<keyword evidence="3 5" id="KW-0732">Signal</keyword>
<evidence type="ECO:0000256" key="1">
    <source>
        <dbReference type="ARBA" id="ARBA00004613"/>
    </source>
</evidence>
<evidence type="ECO:0000259" key="6">
    <source>
        <dbReference type="PROSITE" id="PS50871"/>
    </source>
</evidence>
<dbReference type="SUPFAM" id="SSF49842">
    <property type="entry name" value="TNF-like"/>
    <property type="match status" value="1"/>
</dbReference>
<dbReference type="OrthoDB" id="6151356at2759"/>
<dbReference type="Gene3D" id="2.60.120.40">
    <property type="match status" value="1"/>
</dbReference>
<dbReference type="Proteomes" id="UP000694844">
    <property type="component" value="Chromosome 9"/>
</dbReference>